<dbReference type="Proteomes" id="UP000271098">
    <property type="component" value="Unassembled WGS sequence"/>
</dbReference>
<dbReference type="WBParaSite" id="GPUH_0000221501-mRNA-1">
    <property type="protein sequence ID" value="GPUH_0000221501-mRNA-1"/>
    <property type="gene ID" value="GPUH_0000221501"/>
</dbReference>
<evidence type="ECO:0000313" key="1">
    <source>
        <dbReference type="EMBL" id="VDK32821.1"/>
    </source>
</evidence>
<dbReference type="OrthoDB" id="5852040at2759"/>
<proteinExistence type="predicted"/>
<protein>
    <submittedName>
        <fullName evidence="3">ZP domain-containing protein</fullName>
    </submittedName>
</protein>
<dbReference type="AlphaFoldDB" id="A0A183D0G9"/>
<keyword evidence="2" id="KW-1185">Reference proteome</keyword>
<reference evidence="3" key="1">
    <citation type="submission" date="2016-06" db="UniProtKB">
        <authorList>
            <consortium name="WormBaseParasite"/>
        </authorList>
    </citation>
    <scope>IDENTIFICATION</scope>
</reference>
<name>A0A183D0G9_9BILA</name>
<gene>
    <name evidence="1" type="ORF">GPUH_LOCUS2210</name>
</gene>
<dbReference type="EMBL" id="UYRT01003174">
    <property type="protein sequence ID" value="VDK32821.1"/>
    <property type="molecule type" value="Genomic_DNA"/>
</dbReference>
<evidence type="ECO:0000313" key="2">
    <source>
        <dbReference type="Proteomes" id="UP000271098"/>
    </source>
</evidence>
<reference evidence="1 2" key="2">
    <citation type="submission" date="2018-11" db="EMBL/GenBank/DDBJ databases">
        <authorList>
            <consortium name="Pathogen Informatics"/>
        </authorList>
    </citation>
    <scope>NUCLEOTIDE SEQUENCE [LARGE SCALE GENOMIC DNA]</scope>
</reference>
<organism evidence="3">
    <name type="scientific">Gongylonema pulchrum</name>
    <dbReference type="NCBI Taxonomy" id="637853"/>
    <lineage>
        <taxon>Eukaryota</taxon>
        <taxon>Metazoa</taxon>
        <taxon>Ecdysozoa</taxon>
        <taxon>Nematoda</taxon>
        <taxon>Chromadorea</taxon>
        <taxon>Rhabditida</taxon>
        <taxon>Spirurina</taxon>
        <taxon>Spiruromorpha</taxon>
        <taxon>Spiruroidea</taxon>
        <taxon>Gongylonematidae</taxon>
        <taxon>Gongylonema</taxon>
    </lineage>
</organism>
<evidence type="ECO:0000313" key="3">
    <source>
        <dbReference type="WBParaSite" id="GPUH_0000221501-mRNA-1"/>
    </source>
</evidence>
<accession>A0A183D0G9</accession>
<sequence length="79" mass="9283">MHDVFRTKSGEEIEIYCFLSPSGRYGVYITRSEVPAFRPLETHFYCYHFTVCDFIHDTVIEYDSACGPLKVSFSFYFSE</sequence>